<sequence length="276" mass="31049">MKPAIVAPRRFFDNLGSSIVNYVTHQMYNLGAGMDPNLVNKILDPYYLSKVSETFSNLSQTIQQNGPWASTWVGEFGRAYNSSGRHVSDTFVSNICYLDKLGVASRYNTEVYCRQTLVSGNYVGFLWNRLMGKGVLAVGSNVLPFLRSYAHCSKGRVNHTLFSFLFLTSQRAGITLLLINLNNQIDFIISAQNNMDMRLTMEENIFGENSFVIPLELTKDENILNFDLAGLNVSSRLYINPLSMSFIVISSDHELCEGLLLKSERVTERSISSKLH</sequence>
<dbReference type="PANTHER" id="PTHR14363:SF21">
    <property type="entry name" value="HEPARANASE-LIKE PROTEIN 1"/>
    <property type="match status" value="1"/>
</dbReference>
<protein>
    <submittedName>
        <fullName evidence="2">Uncharacterized protein</fullName>
    </submittedName>
</protein>
<organism evidence="2 3">
    <name type="scientific">Salix dunnii</name>
    <dbReference type="NCBI Taxonomy" id="1413687"/>
    <lineage>
        <taxon>Eukaryota</taxon>
        <taxon>Viridiplantae</taxon>
        <taxon>Streptophyta</taxon>
        <taxon>Embryophyta</taxon>
        <taxon>Tracheophyta</taxon>
        <taxon>Spermatophyta</taxon>
        <taxon>Magnoliopsida</taxon>
        <taxon>eudicotyledons</taxon>
        <taxon>Gunneridae</taxon>
        <taxon>Pentapetalae</taxon>
        <taxon>rosids</taxon>
        <taxon>fabids</taxon>
        <taxon>Malpighiales</taxon>
        <taxon>Salicaceae</taxon>
        <taxon>Saliceae</taxon>
        <taxon>Salix</taxon>
    </lineage>
</organism>
<dbReference type="Proteomes" id="UP000657918">
    <property type="component" value="Unassembled WGS sequence"/>
</dbReference>
<dbReference type="InterPro" id="IPR005199">
    <property type="entry name" value="Glyco_hydro_79"/>
</dbReference>
<evidence type="ECO:0000313" key="3">
    <source>
        <dbReference type="Proteomes" id="UP000657918"/>
    </source>
</evidence>
<dbReference type="InterPro" id="IPR017853">
    <property type="entry name" value="GH"/>
</dbReference>
<dbReference type="EMBL" id="JADGMS010000015">
    <property type="protein sequence ID" value="KAF9667660.1"/>
    <property type="molecule type" value="Genomic_DNA"/>
</dbReference>
<comment type="caution">
    <text evidence="2">The sequence shown here is derived from an EMBL/GenBank/DDBJ whole genome shotgun (WGS) entry which is preliminary data.</text>
</comment>
<reference evidence="2 3" key="1">
    <citation type="submission" date="2020-10" db="EMBL/GenBank/DDBJ databases">
        <title>Plant Genome Project.</title>
        <authorList>
            <person name="Zhang R.-G."/>
        </authorList>
    </citation>
    <scope>NUCLEOTIDE SEQUENCE [LARGE SCALE GENOMIC DNA]</scope>
    <source>
        <strain evidence="2">FAFU-HL-1</strain>
        <tissue evidence="2">Leaf</tissue>
    </source>
</reference>
<gene>
    <name evidence="2" type="ORF">SADUNF_Sadunf15G0046800</name>
</gene>
<keyword evidence="3" id="KW-1185">Reference proteome</keyword>
<evidence type="ECO:0000313" key="2">
    <source>
        <dbReference type="EMBL" id="KAF9667660.1"/>
    </source>
</evidence>
<dbReference type="Pfam" id="PF03662">
    <property type="entry name" value="Glyco_hydro_79n"/>
    <property type="match status" value="1"/>
</dbReference>
<comment type="similarity">
    <text evidence="1">Belongs to the glycosyl hydrolase 79 family.</text>
</comment>
<dbReference type="PANTHER" id="PTHR14363">
    <property type="entry name" value="HEPARANASE-RELATED"/>
    <property type="match status" value="1"/>
</dbReference>
<proteinExistence type="inferred from homology"/>
<dbReference type="GO" id="GO:0004566">
    <property type="term" value="F:beta-glucuronidase activity"/>
    <property type="evidence" value="ECO:0007669"/>
    <property type="project" value="TreeGrafter"/>
</dbReference>
<dbReference type="AlphaFoldDB" id="A0A835JIA1"/>
<dbReference type="GO" id="GO:0009505">
    <property type="term" value="C:plant-type cell wall"/>
    <property type="evidence" value="ECO:0007669"/>
    <property type="project" value="TreeGrafter"/>
</dbReference>
<dbReference type="SUPFAM" id="SSF51445">
    <property type="entry name" value="(Trans)glycosidases"/>
    <property type="match status" value="1"/>
</dbReference>
<accession>A0A835JIA1</accession>
<dbReference type="GO" id="GO:0016020">
    <property type="term" value="C:membrane"/>
    <property type="evidence" value="ECO:0007669"/>
    <property type="project" value="InterPro"/>
</dbReference>
<dbReference type="OrthoDB" id="726732at2759"/>
<name>A0A835JIA1_9ROSI</name>
<dbReference type="Gene3D" id="3.20.20.80">
    <property type="entry name" value="Glycosidases"/>
    <property type="match status" value="1"/>
</dbReference>
<evidence type="ECO:0000256" key="1">
    <source>
        <dbReference type="ARBA" id="ARBA00009800"/>
    </source>
</evidence>